<dbReference type="OrthoDB" id="434374at2759"/>
<comment type="caution">
    <text evidence="2">The sequence shown here is derived from an EMBL/GenBank/DDBJ whole genome shotgun (WGS) entry which is preliminary data.</text>
</comment>
<feature type="domain" description="Ubiquitin-like" evidence="1">
    <location>
        <begin position="88"/>
        <end position="144"/>
    </location>
</feature>
<name>A0A812WG18_SYMPI</name>
<proteinExistence type="predicted"/>
<dbReference type="PROSITE" id="PS50053">
    <property type="entry name" value="UBIQUITIN_2"/>
    <property type="match status" value="1"/>
</dbReference>
<dbReference type="Proteomes" id="UP000649617">
    <property type="component" value="Unassembled WGS sequence"/>
</dbReference>
<gene>
    <name evidence="2" type="ORF">SPIL2461_LOCUS19065</name>
</gene>
<evidence type="ECO:0000259" key="1">
    <source>
        <dbReference type="PROSITE" id="PS50053"/>
    </source>
</evidence>
<keyword evidence="3" id="KW-1185">Reference proteome</keyword>
<organism evidence="2 3">
    <name type="scientific">Symbiodinium pilosum</name>
    <name type="common">Dinoflagellate</name>
    <dbReference type="NCBI Taxonomy" id="2952"/>
    <lineage>
        <taxon>Eukaryota</taxon>
        <taxon>Sar</taxon>
        <taxon>Alveolata</taxon>
        <taxon>Dinophyceae</taxon>
        <taxon>Suessiales</taxon>
        <taxon>Symbiodiniaceae</taxon>
        <taxon>Symbiodinium</taxon>
    </lineage>
</organism>
<accession>A0A812WG18</accession>
<reference evidence="2" key="1">
    <citation type="submission" date="2021-02" db="EMBL/GenBank/DDBJ databases">
        <authorList>
            <person name="Dougan E. K."/>
            <person name="Rhodes N."/>
            <person name="Thang M."/>
            <person name="Chan C."/>
        </authorList>
    </citation>
    <scope>NUCLEOTIDE SEQUENCE</scope>
</reference>
<dbReference type="AlphaFoldDB" id="A0A812WG18"/>
<dbReference type="InterPro" id="IPR029071">
    <property type="entry name" value="Ubiquitin-like_domsf"/>
</dbReference>
<protein>
    <recommendedName>
        <fullName evidence="1">Ubiquitin-like domain-containing protein</fullName>
    </recommendedName>
</protein>
<dbReference type="InterPro" id="IPR000626">
    <property type="entry name" value="Ubiquitin-like_dom"/>
</dbReference>
<dbReference type="SUPFAM" id="SSF54236">
    <property type="entry name" value="Ubiquitin-like"/>
    <property type="match status" value="1"/>
</dbReference>
<feature type="non-terminal residue" evidence="2">
    <location>
        <position position="1"/>
    </location>
</feature>
<dbReference type="EMBL" id="CAJNIZ010044266">
    <property type="protein sequence ID" value="CAE7683382.1"/>
    <property type="molecule type" value="Genomic_DNA"/>
</dbReference>
<evidence type="ECO:0000313" key="3">
    <source>
        <dbReference type="Proteomes" id="UP000649617"/>
    </source>
</evidence>
<evidence type="ECO:0000313" key="2">
    <source>
        <dbReference type="EMBL" id="CAE7683382.1"/>
    </source>
</evidence>
<sequence>ICTCPETEAMAATETPPLIPNGDVTEQAIQDTLDAWAHAEWEHILAIKVDSATRIQQDVYLIEDANIPSMTVPAADQEMEREDSSEIKEFAVEMLSGETVKLKMSAPYTAAHVKQVLESRLGVPSYLQRLIAGPQELEDDAMITVDSMTLLRREPPLISTEDFLRTMVESPGWQPGDVFLRWHGFDTYRKWPASTEDRWKWALGHRNMRNVPLTTENVLECLDVWLGIEDKQGTHPDSFGAHVDKMVAFMQHCCYSPSLLVVYEELAQQVGSLVSEQSEPYGHDDDYEFVFFLVGRLRSEPQTMVVQSILLNCWI</sequence>
<dbReference type="Gene3D" id="3.10.20.90">
    <property type="entry name" value="Phosphatidylinositol 3-kinase Catalytic Subunit, Chain A, domain 1"/>
    <property type="match status" value="1"/>
</dbReference>